<dbReference type="OrthoDB" id="1708398at2759"/>
<dbReference type="Gramene" id="KZM98505">
    <property type="protein sequence ID" value="KZM98505"/>
    <property type="gene ID" value="DCAR_014133"/>
</dbReference>
<dbReference type="EMBL" id="CP093346">
    <property type="protein sequence ID" value="WOG97470.1"/>
    <property type="molecule type" value="Genomic_DNA"/>
</dbReference>
<feature type="compositionally biased region" description="Polar residues" evidence="1">
    <location>
        <begin position="44"/>
        <end position="58"/>
    </location>
</feature>
<keyword evidence="3" id="KW-1185">Reference proteome</keyword>
<evidence type="ECO:0000256" key="1">
    <source>
        <dbReference type="SAM" id="MobiDB-lite"/>
    </source>
</evidence>
<sequence>MVIEQAKKELEKLEIQHPNSFQSLKFELRNFISQLEEEEEEKLSSPQYYSTTASTHVSWTGKKRKKGSSDEEEMRDVDEAESKLEVCKMLCRKRSCCDEAYGKRRDMNTVAAIERARVCLQKVQQLKTSFFRY</sequence>
<gene>
    <name evidence="2" type="ORF">DCAR_0416810</name>
</gene>
<organism evidence="2 3">
    <name type="scientific">Daucus carota subsp. sativus</name>
    <name type="common">Carrot</name>
    <dbReference type="NCBI Taxonomy" id="79200"/>
    <lineage>
        <taxon>Eukaryota</taxon>
        <taxon>Viridiplantae</taxon>
        <taxon>Streptophyta</taxon>
        <taxon>Embryophyta</taxon>
        <taxon>Tracheophyta</taxon>
        <taxon>Spermatophyta</taxon>
        <taxon>Magnoliopsida</taxon>
        <taxon>eudicotyledons</taxon>
        <taxon>Gunneridae</taxon>
        <taxon>Pentapetalae</taxon>
        <taxon>asterids</taxon>
        <taxon>campanulids</taxon>
        <taxon>Apiales</taxon>
        <taxon>Apiaceae</taxon>
        <taxon>Apioideae</taxon>
        <taxon>Scandiceae</taxon>
        <taxon>Daucinae</taxon>
        <taxon>Daucus</taxon>
        <taxon>Daucus sect. Daucus</taxon>
    </lineage>
</organism>
<dbReference type="AlphaFoldDB" id="A0A165XTF6"/>
<accession>A0A165XTF6</accession>
<dbReference type="KEGG" id="dcr:108218122"/>
<reference evidence="2" key="1">
    <citation type="journal article" date="2016" name="Nat. Genet.">
        <title>A high-quality carrot genome assembly provides new insights into carotenoid accumulation and asterid genome evolution.</title>
        <authorList>
            <person name="Iorizzo M."/>
            <person name="Ellison S."/>
            <person name="Senalik D."/>
            <person name="Zeng P."/>
            <person name="Satapoomin P."/>
            <person name="Huang J."/>
            <person name="Bowman M."/>
            <person name="Iovene M."/>
            <person name="Sanseverino W."/>
            <person name="Cavagnaro P."/>
            <person name="Yildiz M."/>
            <person name="Macko-Podgorni A."/>
            <person name="Moranska E."/>
            <person name="Grzebelus E."/>
            <person name="Grzebelus D."/>
            <person name="Ashrafi H."/>
            <person name="Zheng Z."/>
            <person name="Cheng S."/>
            <person name="Spooner D."/>
            <person name="Van Deynze A."/>
            <person name="Simon P."/>
        </authorList>
    </citation>
    <scope>NUCLEOTIDE SEQUENCE</scope>
    <source>
        <tissue evidence="2">Leaf</tissue>
    </source>
</reference>
<protein>
    <submittedName>
        <fullName evidence="2">Uncharacterized protein</fullName>
    </submittedName>
</protein>
<name>A0A165XTF6_DAUCS</name>
<evidence type="ECO:0000313" key="3">
    <source>
        <dbReference type="Proteomes" id="UP000077755"/>
    </source>
</evidence>
<dbReference type="Proteomes" id="UP000077755">
    <property type="component" value="Chromosome 4"/>
</dbReference>
<evidence type="ECO:0000313" key="2">
    <source>
        <dbReference type="EMBL" id="WOG97470.1"/>
    </source>
</evidence>
<feature type="region of interest" description="Disordered" evidence="1">
    <location>
        <begin position="40"/>
        <end position="78"/>
    </location>
</feature>
<proteinExistence type="predicted"/>
<reference evidence="2" key="2">
    <citation type="submission" date="2022-03" db="EMBL/GenBank/DDBJ databases">
        <title>Draft title - Genomic analysis of global carrot germplasm unveils the trajectory of domestication and the origin of high carotenoid orange carrot.</title>
        <authorList>
            <person name="Iorizzo M."/>
            <person name="Ellison S."/>
            <person name="Senalik D."/>
            <person name="Macko-Podgorni A."/>
            <person name="Grzebelus D."/>
            <person name="Bostan H."/>
            <person name="Rolling W."/>
            <person name="Curaba J."/>
            <person name="Simon P."/>
        </authorList>
    </citation>
    <scope>NUCLEOTIDE SEQUENCE</scope>
    <source>
        <tissue evidence="2">Leaf</tissue>
    </source>
</reference>